<keyword evidence="11" id="KW-0862">Zinc</keyword>
<evidence type="ECO:0000256" key="11">
    <source>
        <dbReference type="ARBA" id="ARBA00022833"/>
    </source>
</evidence>
<keyword evidence="5" id="KW-0808">Transferase</keyword>
<dbReference type="AlphaFoldDB" id="A0A8C4UK96"/>
<evidence type="ECO:0000256" key="16">
    <source>
        <dbReference type="ARBA" id="ARBA00064724"/>
    </source>
</evidence>
<dbReference type="FunFam" id="3.30.40.10:FF:000096">
    <property type="entry name" value="E3 ubiquitin-protein ligase MARCH6"/>
    <property type="match status" value="1"/>
</dbReference>
<feature type="transmembrane region" description="Helical" evidence="21">
    <location>
        <begin position="805"/>
        <end position="828"/>
    </location>
</feature>
<feature type="transmembrane region" description="Helical" evidence="21">
    <location>
        <begin position="633"/>
        <end position="655"/>
    </location>
</feature>
<feature type="transmembrane region" description="Helical" evidence="21">
    <location>
        <begin position="675"/>
        <end position="699"/>
    </location>
</feature>
<dbReference type="Ensembl" id="ENSFTIT00000011501.1">
    <property type="protein sequence ID" value="ENSFTIP00000011019.1"/>
    <property type="gene ID" value="ENSFTIG00000007391.1"/>
</dbReference>
<evidence type="ECO:0000256" key="4">
    <source>
        <dbReference type="ARBA" id="ARBA00012483"/>
    </source>
</evidence>
<keyword evidence="9" id="KW-0833">Ubl conjugation pathway</keyword>
<reference evidence="23" key="1">
    <citation type="submission" date="2025-08" db="UniProtKB">
        <authorList>
            <consortium name="Ensembl"/>
        </authorList>
    </citation>
    <scope>IDENTIFICATION</scope>
</reference>
<dbReference type="PANTHER" id="PTHR13145:SF0">
    <property type="entry name" value="E3 UBIQUITIN-PROTEIN LIGASE MARCHF6"/>
    <property type="match status" value="1"/>
</dbReference>
<dbReference type="GO" id="GO:0036503">
    <property type="term" value="P:ERAD pathway"/>
    <property type="evidence" value="ECO:0007669"/>
    <property type="project" value="TreeGrafter"/>
</dbReference>
<dbReference type="InterPro" id="IPR056521">
    <property type="entry name" value="MARCHF6-like_C"/>
</dbReference>
<evidence type="ECO:0000256" key="19">
    <source>
        <dbReference type="ARBA" id="ARBA00083917"/>
    </source>
</evidence>
<feature type="transmembrane region" description="Helical" evidence="21">
    <location>
        <begin position="333"/>
        <end position="357"/>
    </location>
</feature>
<dbReference type="InterPro" id="IPR013083">
    <property type="entry name" value="Znf_RING/FYVE/PHD"/>
</dbReference>
<protein>
    <recommendedName>
        <fullName evidence="17">E3 ubiquitin-protein ligase MARCHF6</fullName>
        <ecNumber evidence="4">2.3.2.27</ecNumber>
    </recommendedName>
    <alternativeName>
        <fullName evidence="19">Membrane-associated RING finger protein 6</fullName>
    </alternativeName>
    <alternativeName>
        <fullName evidence="18">Membrane-associated RING-CH protein VI</fullName>
    </alternativeName>
</protein>
<feature type="transmembrane region" description="Helical" evidence="21">
    <location>
        <begin position="720"/>
        <end position="743"/>
    </location>
</feature>
<keyword evidence="24" id="KW-1185">Reference proteome</keyword>
<evidence type="ECO:0000259" key="22">
    <source>
        <dbReference type="PROSITE" id="PS51292"/>
    </source>
</evidence>
<dbReference type="OMA" id="WLHYSLV"/>
<keyword evidence="6 21" id="KW-0812">Transmembrane</keyword>
<keyword evidence="14" id="KW-0007">Acetylation</keyword>
<keyword evidence="10" id="KW-0256">Endoplasmic reticulum</keyword>
<feature type="transmembrane region" description="Helical" evidence="21">
    <location>
        <begin position="848"/>
        <end position="867"/>
    </location>
</feature>
<feature type="transmembrane region" description="Helical" evidence="21">
    <location>
        <begin position="101"/>
        <end position="127"/>
    </location>
</feature>
<dbReference type="OrthoDB" id="1108038at2759"/>
<dbReference type="PROSITE" id="PS51292">
    <property type="entry name" value="ZF_RING_CH"/>
    <property type="match status" value="1"/>
</dbReference>
<dbReference type="Pfam" id="PF23113">
    <property type="entry name" value="MARCHF6_C"/>
    <property type="match status" value="1"/>
</dbReference>
<dbReference type="GO" id="GO:0061630">
    <property type="term" value="F:ubiquitin protein ligase activity"/>
    <property type="evidence" value="ECO:0007669"/>
    <property type="project" value="UniProtKB-EC"/>
</dbReference>
<evidence type="ECO:0000256" key="7">
    <source>
        <dbReference type="ARBA" id="ARBA00022723"/>
    </source>
</evidence>
<evidence type="ECO:0000256" key="8">
    <source>
        <dbReference type="ARBA" id="ARBA00022771"/>
    </source>
</evidence>
<evidence type="ECO:0000256" key="5">
    <source>
        <dbReference type="ARBA" id="ARBA00022679"/>
    </source>
</evidence>
<dbReference type="CDD" id="cd16702">
    <property type="entry name" value="RING_CH-C4HC3_MARCH6"/>
    <property type="match status" value="1"/>
</dbReference>
<comment type="subcellular location">
    <subcellularLocation>
        <location evidence="2">Endoplasmic reticulum membrane</location>
        <topology evidence="2">Multi-pass membrane protein</topology>
    </subcellularLocation>
</comment>
<evidence type="ECO:0000256" key="10">
    <source>
        <dbReference type="ARBA" id="ARBA00022824"/>
    </source>
</evidence>
<feature type="region of interest" description="Disordered" evidence="20">
    <location>
        <begin position="222"/>
        <end position="243"/>
    </location>
</feature>
<reference evidence="23" key="2">
    <citation type="submission" date="2025-09" db="UniProtKB">
        <authorList>
            <consortium name="Ensembl"/>
        </authorList>
    </citation>
    <scope>IDENTIFICATION</scope>
</reference>
<keyword evidence="7" id="KW-0479">Metal-binding</keyword>
<evidence type="ECO:0000256" key="2">
    <source>
        <dbReference type="ARBA" id="ARBA00004477"/>
    </source>
</evidence>
<organism evidence="23 24">
    <name type="scientific">Falco tinnunculus</name>
    <name type="common">Common kestrel</name>
    <dbReference type="NCBI Taxonomy" id="100819"/>
    <lineage>
        <taxon>Eukaryota</taxon>
        <taxon>Metazoa</taxon>
        <taxon>Chordata</taxon>
        <taxon>Craniata</taxon>
        <taxon>Vertebrata</taxon>
        <taxon>Euteleostomi</taxon>
        <taxon>Archelosauria</taxon>
        <taxon>Archosauria</taxon>
        <taxon>Dinosauria</taxon>
        <taxon>Saurischia</taxon>
        <taxon>Theropoda</taxon>
        <taxon>Coelurosauria</taxon>
        <taxon>Aves</taxon>
        <taxon>Neognathae</taxon>
        <taxon>Neoaves</taxon>
        <taxon>Telluraves</taxon>
        <taxon>Australaves</taxon>
        <taxon>Falconiformes</taxon>
        <taxon>Falconidae</taxon>
        <taxon>Falco</taxon>
    </lineage>
</organism>
<dbReference type="SMART" id="SM00744">
    <property type="entry name" value="RINGv"/>
    <property type="match status" value="1"/>
</dbReference>
<feature type="transmembrane region" description="Helical" evidence="21">
    <location>
        <begin position="763"/>
        <end position="785"/>
    </location>
</feature>
<dbReference type="EC" id="2.3.2.27" evidence="4"/>
<evidence type="ECO:0000256" key="21">
    <source>
        <dbReference type="SAM" id="Phobius"/>
    </source>
</evidence>
<keyword evidence="8" id="KW-0863">Zinc-finger</keyword>
<evidence type="ECO:0000313" key="23">
    <source>
        <dbReference type="Ensembl" id="ENSFTIP00000011019.1"/>
    </source>
</evidence>
<keyword evidence="12" id="KW-0832">Ubl conjugation</keyword>
<dbReference type="SUPFAM" id="SSF57850">
    <property type="entry name" value="RING/U-box"/>
    <property type="match status" value="1"/>
</dbReference>
<dbReference type="GO" id="GO:0005789">
    <property type="term" value="C:endoplasmic reticulum membrane"/>
    <property type="evidence" value="ECO:0007669"/>
    <property type="project" value="UniProtKB-SubCell"/>
</dbReference>
<comment type="pathway">
    <text evidence="3">Protein modification; protein ubiquitination.</text>
</comment>
<keyword evidence="15 21" id="KW-0472">Membrane</keyword>
<feature type="transmembrane region" description="Helical" evidence="21">
    <location>
        <begin position="481"/>
        <end position="503"/>
    </location>
</feature>
<feature type="compositionally biased region" description="Acidic residues" evidence="20">
    <location>
        <begin position="224"/>
        <end position="243"/>
    </location>
</feature>
<feature type="transmembrane region" description="Helical" evidence="21">
    <location>
        <begin position="291"/>
        <end position="313"/>
    </location>
</feature>
<feature type="transmembrane region" description="Helical" evidence="21">
    <location>
        <begin position="139"/>
        <end position="163"/>
    </location>
</feature>
<comment type="catalytic activity">
    <reaction evidence="1">
        <text>S-ubiquitinyl-[E2 ubiquitin-conjugating enzyme]-L-cysteine + [acceptor protein]-L-lysine = [E2 ubiquitin-conjugating enzyme]-L-cysteine + N(6)-ubiquitinyl-[acceptor protein]-L-lysine.</text>
        <dbReference type="EC" id="2.3.2.27"/>
    </reaction>
</comment>
<dbReference type="Pfam" id="PF12906">
    <property type="entry name" value="RINGv"/>
    <property type="match status" value="1"/>
</dbReference>
<dbReference type="GO" id="GO:0008270">
    <property type="term" value="F:zinc ion binding"/>
    <property type="evidence" value="ECO:0007669"/>
    <property type="project" value="UniProtKB-KW"/>
</dbReference>
<feature type="domain" description="RING-CH-type" evidence="22">
    <location>
        <begin position="1"/>
        <end position="62"/>
    </location>
</feature>
<evidence type="ECO:0000256" key="14">
    <source>
        <dbReference type="ARBA" id="ARBA00022990"/>
    </source>
</evidence>
<proteinExistence type="predicted"/>
<feature type="transmembrane region" description="Helical" evidence="21">
    <location>
        <begin position="523"/>
        <end position="541"/>
    </location>
</feature>
<evidence type="ECO:0000256" key="3">
    <source>
        <dbReference type="ARBA" id="ARBA00004906"/>
    </source>
</evidence>
<evidence type="ECO:0000256" key="9">
    <source>
        <dbReference type="ARBA" id="ARBA00022786"/>
    </source>
</evidence>
<feature type="transmembrane region" description="Helical" evidence="21">
    <location>
        <begin position="369"/>
        <end position="395"/>
    </location>
</feature>
<evidence type="ECO:0000256" key="6">
    <source>
        <dbReference type="ARBA" id="ARBA00022692"/>
    </source>
</evidence>
<name>A0A8C4UK96_FALTI</name>
<evidence type="ECO:0000256" key="17">
    <source>
        <dbReference type="ARBA" id="ARBA00069012"/>
    </source>
</evidence>
<sequence length="914" mass="103629">METAEEDICRVCRSEGTPEKPLYHPCVCTGSIKFIHQECLVQWLKHSRKEYCELCKHRFAFTPIYSPDMPSRLPIQDIFAGLVTSIGTAIRYWFHYTLVAFAWLGVVPLTACRIYKCLFTGSVSSLLTLPLDILSTENLLADCLQGCFVVTCTLCAFISLVWLREQIVHGGAPQWLEQNQQQPLNGVGQQNEAQAVVNGGVENAVLDQPANVAAENVVVGENPEIQEEQVDEEEEDNEDEEDAVVEDAADANNGAQDDMNWNALEWDRAAEELTWERMLGLDGSLVFLEHVFWVVSLNTLFILVFAFCPYHIGHFSIVGLGFEEYVQASHFEGLITTIVGYVLLAVTLIVCHGLAALVKFQRSRRLLGVCYIVVKVSLLVVVEIGVFPLICGWWLDICSLEMFDATLKDRELSFQSAPGTTMFLHWLVGMVYVFYFASFILLLREVLRPGVLWFLRNLNDPDFNPVQEMIHLPIYRHLRRFILSVIVFGSIVLLMLWLPIRIIKYLLPHFLPYNVMLYSDAPVSELSLELLLLQVVLPALLEQGHTRQWLKGLVRAWTVTAGYLLDLHSYLLGDQEENENNANQQPNNQHARNNNAIPVVGEGLHAAHQAILQQGGPVGFQPYRRPLKFPLRIFLLIVFMCITLLIASLICLTLPVFAGRWLMSFWTGTAKIHELYTAACGLYVCWLTIRAVTVLVAWMPQGRRVIFQKVKEWSLMIMKTLIVAILLAGVVPLLLGLLFELVIVAPLRVPLDQTPLFYPWQDWALGVLHAKIIAAITLMGPQWWLKTVIEQVYANGIRNIDLHFIIRKLAAPVISVLLLSLCVPYIIASGVVPLLGVTAEMQNLVQRRIYPFLLMVVVLMGILSFQVRQFKRLYEHIKNDKYLVGQRLVNYERKSGPQEEGLTLSEVFAQRRRA</sequence>
<evidence type="ECO:0000256" key="15">
    <source>
        <dbReference type="ARBA" id="ARBA00023136"/>
    </source>
</evidence>
<evidence type="ECO:0000256" key="18">
    <source>
        <dbReference type="ARBA" id="ARBA00082010"/>
    </source>
</evidence>
<dbReference type="InterPro" id="IPR011016">
    <property type="entry name" value="Znf_RING-CH"/>
</dbReference>
<feature type="transmembrane region" description="Helical" evidence="21">
    <location>
        <begin position="423"/>
        <end position="443"/>
    </location>
</feature>
<evidence type="ECO:0000256" key="20">
    <source>
        <dbReference type="SAM" id="MobiDB-lite"/>
    </source>
</evidence>
<dbReference type="Gene3D" id="3.30.40.10">
    <property type="entry name" value="Zinc/RING finger domain, C3HC4 (zinc finger)"/>
    <property type="match status" value="1"/>
</dbReference>
<evidence type="ECO:0000256" key="12">
    <source>
        <dbReference type="ARBA" id="ARBA00022843"/>
    </source>
</evidence>
<comment type="subunit">
    <text evidence="16">Interacts with DIO2. Interacts with SQLE.</text>
</comment>
<evidence type="ECO:0000256" key="13">
    <source>
        <dbReference type="ARBA" id="ARBA00022989"/>
    </source>
</evidence>
<evidence type="ECO:0000256" key="1">
    <source>
        <dbReference type="ARBA" id="ARBA00000900"/>
    </source>
</evidence>
<accession>A0A8C4UK96</accession>
<dbReference type="Proteomes" id="UP000694562">
    <property type="component" value="Unplaced"/>
</dbReference>
<keyword evidence="13 21" id="KW-1133">Transmembrane helix</keyword>
<evidence type="ECO:0000313" key="24">
    <source>
        <dbReference type="Proteomes" id="UP000694562"/>
    </source>
</evidence>
<dbReference type="PANTHER" id="PTHR13145">
    <property type="entry name" value="SSM4 PROTEIN"/>
    <property type="match status" value="1"/>
</dbReference>